<dbReference type="EMBL" id="AJ507423">
    <property type="protein sequence ID" value="CAD45551.1"/>
    <property type="molecule type" value="mRNA"/>
</dbReference>
<keyword evidence="4 6" id="KW-0371">Homeobox</keyword>
<dbReference type="Pfam" id="PF00046">
    <property type="entry name" value="Homeodomain"/>
    <property type="match status" value="1"/>
</dbReference>
<dbReference type="PROSITE" id="PS50071">
    <property type="entry name" value="HOMEOBOX_2"/>
    <property type="match status" value="1"/>
</dbReference>
<dbReference type="AlphaFoldDB" id="Q8I6U0"/>
<sequence>MNPSTIAAMMPHLPYYYAAGQLKSCHSALMANSAAGGSPSLFSIDSILAPRPVPAHRPTAYFPYPGITPGPYDLFAAAAAAYPSPFPGFLSPADLARAGQKRKRRHRTIFTEEQLEPLESTFHETHYPDVLLREELAIKVDLKEERVEVWFKNRRAKWRKTKREEEAARRAQKGLEPEKNITESDADVSICVDDETKDNNDCDSHESVNVDSCDELSQTAKSDDDDLSDNDFSASSPHSKQLDSPGPSSTS</sequence>
<comment type="similarity">
    <text evidence="2">Belongs to the paired homeobox family. Bicoid subfamily.</text>
</comment>
<evidence type="ECO:0000259" key="9">
    <source>
        <dbReference type="PROSITE" id="PS50071"/>
    </source>
</evidence>
<protein>
    <submittedName>
        <fullName evidence="10">Goosecoid protein</fullName>
    </submittedName>
</protein>
<dbReference type="GO" id="GO:0000977">
    <property type="term" value="F:RNA polymerase II transcription regulatory region sequence-specific DNA binding"/>
    <property type="evidence" value="ECO:0007669"/>
    <property type="project" value="TreeGrafter"/>
</dbReference>
<dbReference type="InterPro" id="IPR009057">
    <property type="entry name" value="Homeodomain-like_sf"/>
</dbReference>
<dbReference type="FunFam" id="1.10.10.60:FF:000223">
    <property type="entry name" value="Goosecoid homeobox 2"/>
    <property type="match status" value="1"/>
</dbReference>
<feature type="DNA-binding region" description="Homeobox" evidence="6">
    <location>
        <begin position="103"/>
        <end position="162"/>
    </location>
</feature>
<evidence type="ECO:0000256" key="3">
    <source>
        <dbReference type="ARBA" id="ARBA00023125"/>
    </source>
</evidence>
<comment type="subcellular location">
    <subcellularLocation>
        <location evidence="1 6 7">Nucleus</location>
    </subcellularLocation>
</comment>
<dbReference type="CDD" id="cd00086">
    <property type="entry name" value="homeodomain"/>
    <property type="match status" value="1"/>
</dbReference>
<reference evidence="10" key="1">
    <citation type="journal article" date="2002" name="Dev. Genes Evol.">
        <title>Expression patterns of fork head and goosecoid homologues in the mollusc Patella vulgata supports the ancestry of the anterior mesendoderm across Bilateria.</title>
        <authorList>
            <person name="Lartillot N."/>
            <person name="Le Gouar M."/>
            <person name="Adoutte A."/>
        </authorList>
    </citation>
    <scope>NUCLEOTIDE SEQUENCE</scope>
    <source>
        <tissue evidence="10">Whole larva</tissue>
    </source>
</reference>
<evidence type="ECO:0000256" key="4">
    <source>
        <dbReference type="ARBA" id="ARBA00023155"/>
    </source>
</evidence>
<evidence type="ECO:0000256" key="2">
    <source>
        <dbReference type="ARBA" id="ARBA00006503"/>
    </source>
</evidence>
<evidence type="ECO:0000256" key="5">
    <source>
        <dbReference type="ARBA" id="ARBA00023242"/>
    </source>
</evidence>
<dbReference type="SUPFAM" id="SSF46689">
    <property type="entry name" value="Homeodomain-like"/>
    <property type="match status" value="1"/>
</dbReference>
<evidence type="ECO:0000313" key="10">
    <source>
        <dbReference type="EMBL" id="CAD45551.1"/>
    </source>
</evidence>
<proteinExistence type="evidence at transcript level"/>
<feature type="domain" description="Homeobox" evidence="9">
    <location>
        <begin position="101"/>
        <end position="161"/>
    </location>
</feature>
<keyword evidence="5 6" id="KW-0539">Nucleus</keyword>
<evidence type="ECO:0000256" key="1">
    <source>
        <dbReference type="ARBA" id="ARBA00004123"/>
    </source>
</evidence>
<dbReference type="GO" id="GO:0000981">
    <property type="term" value="F:DNA-binding transcription factor activity, RNA polymerase II-specific"/>
    <property type="evidence" value="ECO:0007669"/>
    <property type="project" value="InterPro"/>
</dbReference>
<dbReference type="InterPro" id="IPR017970">
    <property type="entry name" value="Homeobox_CS"/>
</dbReference>
<dbReference type="InterPro" id="IPR001356">
    <property type="entry name" value="HD"/>
</dbReference>
<feature type="compositionally biased region" description="Polar residues" evidence="8">
    <location>
        <begin position="209"/>
        <end position="220"/>
    </location>
</feature>
<evidence type="ECO:0000256" key="7">
    <source>
        <dbReference type="RuleBase" id="RU000682"/>
    </source>
</evidence>
<dbReference type="SMART" id="SM00389">
    <property type="entry name" value="HOX"/>
    <property type="match status" value="1"/>
</dbReference>
<keyword evidence="3 6" id="KW-0238">DNA-binding</keyword>
<dbReference type="InterPro" id="IPR050649">
    <property type="entry name" value="Paired_Homeobox_TFs"/>
</dbReference>
<feature type="region of interest" description="Disordered" evidence="8">
    <location>
        <begin position="194"/>
        <end position="251"/>
    </location>
</feature>
<dbReference type="PROSITE" id="PS00027">
    <property type="entry name" value="HOMEOBOX_1"/>
    <property type="match status" value="1"/>
</dbReference>
<dbReference type="GO" id="GO:0005634">
    <property type="term" value="C:nucleus"/>
    <property type="evidence" value="ECO:0007669"/>
    <property type="project" value="UniProtKB-SubCell"/>
</dbReference>
<feature type="compositionally biased region" description="Basic and acidic residues" evidence="8">
    <location>
        <begin position="197"/>
        <end position="208"/>
    </location>
</feature>
<accession>Q8I6U0</accession>
<feature type="compositionally biased region" description="Basic and acidic residues" evidence="8">
    <location>
        <begin position="162"/>
        <end position="181"/>
    </location>
</feature>
<feature type="region of interest" description="Disordered" evidence="8">
    <location>
        <begin position="161"/>
        <end position="181"/>
    </location>
</feature>
<dbReference type="PANTHER" id="PTHR24329">
    <property type="entry name" value="HOMEOBOX PROTEIN ARISTALESS"/>
    <property type="match status" value="1"/>
</dbReference>
<organism evidence="10">
    <name type="scientific">Patella vulgata</name>
    <name type="common">Common limpet</name>
    <dbReference type="NCBI Taxonomy" id="6465"/>
    <lineage>
        <taxon>Eukaryota</taxon>
        <taxon>Metazoa</taxon>
        <taxon>Spiralia</taxon>
        <taxon>Lophotrochozoa</taxon>
        <taxon>Mollusca</taxon>
        <taxon>Gastropoda</taxon>
        <taxon>Patellogastropoda</taxon>
        <taxon>Patelloidea</taxon>
        <taxon>Patellidae</taxon>
        <taxon>Patella</taxon>
    </lineage>
</organism>
<evidence type="ECO:0000256" key="8">
    <source>
        <dbReference type="SAM" id="MobiDB-lite"/>
    </source>
</evidence>
<name>Q8I6U0_PATVU</name>
<evidence type="ECO:0000256" key="6">
    <source>
        <dbReference type="PROSITE-ProRule" id="PRU00108"/>
    </source>
</evidence>
<gene>
    <name evidence="10" type="primary">gsc</name>
</gene>
<dbReference type="Gene3D" id="1.10.10.60">
    <property type="entry name" value="Homeodomain-like"/>
    <property type="match status" value="1"/>
</dbReference>
<dbReference type="PANTHER" id="PTHR24329:SF516">
    <property type="entry name" value="HOMEOBOX PROTEIN GOOSECOID"/>
    <property type="match status" value="1"/>
</dbReference>